<organism evidence="1 3">
    <name type="scientific">Aquisalinus luteolus</name>
    <dbReference type="NCBI Taxonomy" id="1566827"/>
    <lineage>
        <taxon>Bacteria</taxon>
        <taxon>Pseudomonadati</taxon>
        <taxon>Pseudomonadota</taxon>
        <taxon>Alphaproteobacteria</taxon>
        <taxon>Parvularculales</taxon>
        <taxon>Parvularculaceae</taxon>
        <taxon>Aquisalinus</taxon>
    </lineage>
</organism>
<sequence length="77" mass="8499">MTEKMDNPMAFPANLERQMPGMSLRDWFAGHAMHATLSEMPDNAPCDELADELAGLAYTIAAAMLRARNTRKGDTND</sequence>
<protein>
    <submittedName>
        <fullName evidence="1">Uncharacterized protein</fullName>
    </submittedName>
</protein>
<evidence type="ECO:0000313" key="3">
    <source>
        <dbReference type="Proteomes" id="UP000621856"/>
    </source>
</evidence>
<keyword evidence="4" id="KW-1185">Reference proteome</keyword>
<reference evidence="2 4" key="2">
    <citation type="submission" date="2020-02" db="EMBL/GenBank/DDBJ databases">
        <title>Genome sequence of Parvularcula flava strain NH6-79.</title>
        <authorList>
            <person name="Abdul Karim M.H."/>
            <person name="Lam M.Q."/>
            <person name="Chen S.J."/>
            <person name="Yahya A."/>
            <person name="Shahir S."/>
            <person name="Shamsir M.S."/>
            <person name="Chong C.S."/>
        </authorList>
    </citation>
    <scope>NUCLEOTIDE SEQUENCE [LARGE SCALE GENOMIC DNA]</scope>
    <source>
        <strain evidence="2 4">NH6-79</strain>
    </source>
</reference>
<dbReference type="AlphaFoldDB" id="A0A8J3A3F4"/>
<evidence type="ECO:0000313" key="1">
    <source>
        <dbReference type="EMBL" id="GGI00152.1"/>
    </source>
</evidence>
<accession>A0A8J3A3F4</accession>
<dbReference type="EMBL" id="VCJR02000003">
    <property type="protein sequence ID" value="NHK29150.1"/>
    <property type="molecule type" value="Genomic_DNA"/>
</dbReference>
<gene>
    <name evidence="2" type="ORF">FF098_014615</name>
    <name evidence="1" type="ORF">GCM10011355_27770</name>
</gene>
<dbReference type="Proteomes" id="UP000818603">
    <property type="component" value="Unassembled WGS sequence"/>
</dbReference>
<name>A0A8J3A3F4_9PROT</name>
<dbReference type="EMBL" id="BMGZ01000003">
    <property type="protein sequence ID" value="GGI00152.1"/>
    <property type="molecule type" value="Genomic_DNA"/>
</dbReference>
<proteinExistence type="predicted"/>
<reference evidence="1" key="3">
    <citation type="submission" date="2020-09" db="EMBL/GenBank/DDBJ databases">
        <authorList>
            <person name="Sun Q."/>
            <person name="Zhou Y."/>
        </authorList>
    </citation>
    <scope>NUCLEOTIDE SEQUENCE</scope>
    <source>
        <strain evidence="1">CGMCC 1.14984</strain>
    </source>
</reference>
<reference evidence="1" key="1">
    <citation type="journal article" date="2014" name="Int. J. Syst. Evol. Microbiol.">
        <title>Complete genome sequence of Corynebacterium casei LMG S-19264T (=DSM 44701T), isolated from a smear-ripened cheese.</title>
        <authorList>
            <consortium name="US DOE Joint Genome Institute (JGI-PGF)"/>
            <person name="Walter F."/>
            <person name="Albersmeier A."/>
            <person name="Kalinowski J."/>
            <person name="Ruckert C."/>
        </authorList>
    </citation>
    <scope>NUCLEOTIDE SEQUENCE</scope>
    <source>
        <strain evidence="1">CGMCC 1.14984</strain>
    </source>
</reference>
<comment type="caution">
    <text evidence="1">The sequence shown here is derived from an EMBL/GenBank/DDBJ whole genome shotgun (WGS) entry which is preliminary data.</text>
</comment>
<evidence type="ECO:0000313" key="2">
    <source>
        <dbReference type="EMBL" id="NHK29150.1"/>
    </source>
</evidence>
<evidence type="ECO:0000313" key="4">
    <source>
        <dbReference type="Proteomes" id="UP000818603"/>
    </source>
</evidence>
<dbReference type="Proteomes" id="UP000621856">
    <property type="component" value="Unassembled WGS sequence"/>
</dbReference>
<dbReference type="RefSeq" id="WP_155141886.1">
    <property type="nucleotide sequence ID" value="NZ_BMGZ01000003.1"/>
</dbReference>